<dbReference type="Pfam" id="PF13407">
    <property type="entry name" value="Peripla_BP_4"/>
    <property type="match status" value="1"/>
</dbReference>
<evidence type="ECO:0000256" key="2">
    <source>
        <dbReference type="ARBA" id="ARBA00007639"/>
    </source>
</evidence>
<dbReference type="AlphaFoldDB" id="A0A081BY40"/>
<dbReference type="PANTHER" id="PTHR46847:SF1">
    <property type="entry name" value="D-ALLOSE-BINDING PERIPLASMIC PROTEIN-RELATED"/>
    <property type="match status" value="1"/>
</dbReference>
<comment type="subcellular location">
    <subcellularLocation>
        <location evidence="1">Cell envelope</location>
    </subcellularLocation>
</comment>
<dbReference type="SUPFAM" id="SSF53822">
    <property type="entry name" value="Periplasmic binding protein-like I"/>
    <property type="match status" value="1"/>
</dbReference>
<evidence type="ECO:0000313" key="6">
    <source>
        <dbReference type="EMBL" id="GAK57245.1"/>
    </source>
</evidence>
<organism evidence="6">
    <name type="scientific">Vecturithrix granuli</name>
    <dbReference type="NCBI Taxonomy" id="1499967"/>
    <lineage>
        <taxon>Bacteria</taxon>
        <taxon>Candidatus Moduliflexota</taxon>
        <taxon>Candidatus Vecturitrichia</taxon>
        <taxon>Candidatus Vecturitrichales</taxon>
        <taxon>Candidatus Vecturitrichaceae</taxon>
        <taxon>Candidatus Vecturithrix</taxon>
    </lineage>
</organism>
<dbReference type="Gene3D" id="3.40.50.2300">
    <property type="match status" value="2"/>
</dbReference>
<dbReference type="InterPro" id="IPR025997">
    <property type="entry name" value="SBP_2_dom"/>
</dbReference>
<dbReference type="CDD" id="cd06311">
    <property type="entry name" value="PBP1_ABC_sugar_binding-like"/>
    <property type="match status" value="1"/>
</dbReference>
<dbReference type="STRING" id="1499967.U27_04210"/>
<comment type="similarity">
    <text evidence="2">Belongs to the bacterial solute-binding protein 2 family.</text>
</comment>
<accession>A0A081BY40</accession>
<keyword evidence="6" id="KW-0762">Sugar transport</keyword>
<dbReference type="EMBL" id="DF820465">
    <property type="protein sequence ID" value="GAK57245.1"/>
    <property type="molecule type" value="Genomic_DNA"/>
</dbReference>
<dbReference type="InterPro" id="IPR028082">
    <property type="entry name" value="Peripla_BP_I"/>
</dbReference>
<protein>
    <submittedName>
        <fullName evidence="6">ABC-type sugar transport system, periplasmic component</fullName>
    </submittedName>
</protein>
<keyword evidence="7" id="KW-1185">Reference proteome</keyword>
<evidence type="ECO:0000313" key="7">
    <source>
        <dbReference type="Proteomes" id="UP000030661"/>
    </source>
</evidence>
<evidence type="ECO:0000256" key="1">
    <source>
        <dbReference type="ARBA" id="ARBA00004196"/>
    </source>
</evidence>
<reference evidence="6" key="1">
    <citation type="journal article" date="2015" name="PeerJ">
        <title>First genomic representation of candidate bacterial phylum KSB3 points to enhanced environmental sensing as a trigger of wastewater bulking.</title>
        <authorList>
            <person name="Sekiguchi Y."/>
            <person name="Ohashi A."/>
            <person name="Parks D.H."/>
            <person name="Yamauchi T."/>
            <person name="Tyson G.W."/>
            <person name="Hugenholtz P."/>
        </authorList>
    </citation>
    <scope>NUCLEOTIDE SEQUENCE [LARGE SCALE GENOMIC DNA]</scope>
</reference>
<sequence length="325" mass="35609">MKKFLGTLIIAAFIVGLCLPGTPSLAADKIKIGVSIPTADHGWTGGIVWWAKKAIEDWQKKDPNIEFFLVTADAPAKQVADVEDLMVKGINGLVILPHDSAPLTPVVEEVYNKGIYVVVCDRGLIKDAQQVYVAGDNPGFGRGNAEWIAKELGGKGNIVILEGIPCVINTERVEAFKEVMKKYPDITILDSQPAYWQTQKGLEIMENYLQKYEQIDAVWAGDDDTLKGVLQAYMEAGRSDIKVFMGGGGEKTIVKKIIDGDPLIRAAVTYHPAMIATSVSMAVKGLKGETLDGFYQQKIPSKIIIASELITKENAEKYYEPDSIY</sequence>
<dbReference type="GO" id="GO:0030246">
    <property type="term" value="F:carbohydrate binding"/>
    <property type="evidence" value="ECO:0007669"/>
    <property type="project" value="UniProtKB-ARBA"/>
</dbReference>
<keyword evidence="6" id="KW-0813">Transport</keyword>
<gene>
    <name evidence="6" type="ORF">U27_04210</name>
</gene>
<dbReference type="Proteomes" id="UP000030661">
    <property type="component" value="Unassembled WGS sequence"/>
</dbReference>
<dbReference type="GO" id="GO:0030313">
    <property type="term" value="C:cell envelope"/>
    <property type="evidence" value="ECO:0007669"/>
    <property type="project" value="UniProtKB-SubCell"/>
</dbReference>
<keyword evidence="3 4" id="KW-0732">Signal</keyword>
<evidence type="ECO:0000259" key="5">
    <source>
        <dbReference type="Pfam" id="PF13407"/>
    </source>
</evidence>
<name>A0A081BY40_VECG1</name>
<dbReference type="PANTHER" id="PTHR46847">
    <property type="entry name" value="D-ALLOSE-BINDING PERIPLASMIC PROTEIN-RELATED"/>
    <property type="match status" value="1"/>
</dbReference>
<proteinExistence type="inferred from homology"/>
<evidence type="ECO:0000256" key="4">
    <source>
        <dbReference type="SAM" id="SignalP"/>
    </source>
</evidence>
<feature type="signal peptide" evidence="4">
    <location>
        <begin position="1"/>
        <end position="26"/>
    </location>
</feature>
<feature type="domain" description="Periplasmic binding protein" evidence="5">
    <location>
        <begin position="32"/>
        <end position="289"/>
    </location>
</feature>
<dbReference type="HOGENOM" id="CLU_037628_3_2_0"/>
<evidence type="ECO:0000256" key="3">
    <source>
        <dbReference type="ARBA" id="ARBA00022729"/>
    </source>
</evidence>
<feature type="chain" id="PRO_5001755379" evidence="4">
    <location>
        <begin position="27"/>
        <end position="325"/>
    </location>
</feature>
<dbReference type="eggNOG" id="COG1879">
    <property type="taxonomic scope" value="Bacteria"/>
</dbReference>